<organism evidence="1 2">
    <name type="scientific">Nocardioides bigeumensis</name>
    <dbReference type="NCBI Taxonomy" id="433657"/>
    <lineage>
        <taxon>Bacteria</taxon>
        <taxon>Bacillati</taxon>
        <taxon>Actinomycetota</taxon>
        <taxon>Actinomycetes</taxon>
        <taxon>Propionibacteriales</taxon>
        <taxon>Nocardioidaceae</taxon>
        <taxon>Nocardioides</taxon>
    </lineage>
</organism>
<comment type="caution">
    <text evidence="1">The sequence shown here is derived from an EMBL/GenBank/DDBJ whole genome shotgun (WGS) entry which is preliminary data.</text>
</comment>
<dbReference type="InterPro" id="IPR023375">
    <property type="entry name" value="ADC_dom_sf"/>
</dbReference>
<accession>A0ABP5JVM1</accession>
<reference evidence="2" key="1">
    <citation type="journal article" date="2019" name="Int. J. Syst. Evol. Microbiol.">
        <title>The Global Catalogue of Microorganisms (GCM) 10K type strain sequencing project: providing services to taxonomists for standard genome sequencing and annotation.</title>
        <authorList>
            <consortium name="The Broad Institute Genomics Platform"/>
            <consortium name="The Broad Institute Genome Sequencing Center for Infectious Disease"/>
            <person name="Wu L."/>
            <person name="Ma J."/>
        </authorList>
    </citation>
    <scope>NUCLEOTIDE SEQUENCE [LARGE SCALE GENOMIC DNA]</scope>
    <source>
        <strain evidence="2">JCM 16021</strain>
    </source>
</reference>
<sequence>MSPSDTTTALLGLADKGACPPFSDTGLSSVVRHFQVHPDNAAESVRTRGLVAHWPLDPAAIADLLPEPLAVDPEDRNVWFVARQSEQAIGPGRPSWADVEETRWHEAAIMLPYVHDGKRGLFTWIRFHERDAAMLAGAYLGVPTKQARFTKTFPFVGQPLNRAMGVGTGCIMVASRFDARVFTARFKAHTEHDPSSAEAAALRSRLERVAGIRYLPDWARPGSPAPVNDVVSWEVSGIEIASCFAGDLDLALASSDEDELGLVSPADPASVTGYFLDWSHGPTGPVTVVGGRPTEQLDGVRRAASGVVLQGASTPLSPSGNAAISRSTDLGGKLGVQLRQAGHVGMYVHWRADIEGVRKILPPPFEVTEESDRIWLFMNQTQSGINQHGGHRPGPPGYLADREPHHVNWHEAMFRIPCAVGGKKGYLLHVQYKDQDHALVFGMIDGYTTKRADFREYFRLYNGNGDGELAPGDRVGMHVSRHGAPIITAHLAVERELPEEERESEGIRIFGVRHFPDLTTPQRDPLVHDIISWKFANRRYRRAWAGNATITFGDSDREELHNLEPVEMLESLFVHLEYQSGPGTGEILHDYLDA</sequence>
<dbReference type="InterPro" id="IPR010451">
    <property type="entry name" value="Acetoacetate_decarboxylase"/>
</dbReference>
<gene>
    <name evidence="1" type="ORF">GCM10009843_17850</name>
</gene>
<keyword evidence="2" id="KW-1185">Reference proteome</keyword>
<dbReference type="Proteomes" id="UP001500575">
    <property type="component" value="Unassembled WGS sequence"/>
</dbReference>
<evidence type="ECO:0008006" key="3">
    <source>
        <dbReference type="Google" id="ProtNLM"/>
    </source>
</evidence>
<protein>
    <recommendedName>
        <fullName evidence="3">Terminase</fullName>
    </recommendedName>
</protein>
<name>A0ABP5JVM1_9ACTN</name>
<dbReference type="Pfam" id="PF06314">
    <property type="entry name" value="ADC"/>
    <property type="match status" value="2"/>
</dbReference>
<proteinExistence type="predicted"/>
<evidence type="ECO:0000313" key="1">
    <source>
        <dbReference type="EMBL" id="GAA2122603.1"/>
    </source>
</evidence>
<dbReference type="EMBL" id="BAAAQQ010000009">
    <property type="protein sequence ID" value="GAA2122603.1"/>
    <property type="molecule type" value="Genomic_DNA"/>
</dbReference>
<evidence type="ECO:0000313" key="2">
    <source>
        <dbReference type="Proteomes" id="UP001500575"/>
    </source>
</evidence>
<dbReference type="RefSeq" id="WP_344303346.1">
    <property type="nucleotide sequence ID" value="NZ_BAAAQQ010000009.1"/>
</dbReference>
<dbReference type="SUPFAM" id="SSF160104">
    <property type="entry name" value="Acetoacetate decarboxylase-like"/>
    <property type="match status" value="2"/>
</dbReference>
<dbReference type="Gene3D" id="2.40.400.10">
    <property type="entry name" value="Acetoacetate decarboxylase-like"/>
    <property type="match status" value="2"/>
</dbReference>